<protein>
    <submittedName>
        <fullName evidence="10">FAD/FMN-containing dehydrogenase/Fe-S oxidoreductase</fullName>
    </submittedName>
</protein>
<reference evidence="10 11" key="1">
    <citation type="submission" date="2020-07" db="EMBL/GenBank/DDBJ databases">
        <title>Sequencing the genomes of 1000 actinobacteria strains.</title>
        <authorList>
            <person name="Klenk H.-P."/>
        </authorList>
    </citation>
    <scope>NUCLEOTIDE SEQUENCE [LARGE SCALE GENOMIC DNA]</scope>
    <source>
        <strain evidence="10 11">DSM 24552</strain>
    </source>
</reference>
<keyword evidence="5" id="KW-0560">Oxidoreductase</keyword>
<evidence type="ECO:0000259" key="9">
    <source>
        <dbReference type="PROSITE" id="PS51387"/>
    </source>
</evidence>
<dbReference type="SUPFAM" id="SSF56176">
    <property type="entry name" value="FAD-binding/transporter-associated domain-like"/>
    <property type="match status" value="1"/>
</dbReference>
<dbReference type="Proteomes" id="UP000544110">
    <property type="component" value="Unassembled WGS sequence"/>
</dbReference>
<evidence type="ECO:0000256" key="5">
    <source>
        <dbReference type="ARBA" id="ARBA00023002"/>
    </source>
</evidence>
<dbReference type="PROSITE" id="PS00198">
    <property type="entry name" value="4FE4S_FER_1"/>
    <property type="match status" value="1"/>
</dbReference>
<dbReference type="PROSITE" id="PS51387">
    <property type="entry name" value="FAD_PCMH"/>
    <property type="match status" value="1"/>
</dbReference>
<feature type="domain" description="4Fe-4S ferredoxin-type" evidence="8">
    <location>
        <begin position="621"/>
        <end position="654"/>
    </location>
</feature>
<dbReference type="InterPro" id="IPR016167">
    <property type="entry name" value="FAD-bd_PCMH_sub1"/>
</dbReference>
<dbReference type="EMBL" id="JACCAC010000001">
    <property type="protein sequence ID" value="NYG57068.1"/>
    <property type="molecule type" value="Genomic_DNA"/>
</dbReference>
<comment type="caution">
    <text evidence="10">The sequence shown here is derived from an EMBL/GenBank/DDBJ whole genome shotgun (WGS) entry which is preliminary data.</text>
</comment>
<evidence type="ECO:0000256" key="7">
    <source>
        <dbReference type="ARBA" id="ARBA00023014"/>
    </source>
</evidence>
<dbReference type="InterPro" id="IPR016169">
    <property type="entry name" value="FAD-bd_PCMH_sub2"/>
</dbReference>
<dbReference type="InterPro" id="IPR016164">
    <property type="entry name" value="FAD-linked_Oxase-like_C"/>
</dbReference>
<dbReference type="Gene3D" id="3.30.70.2740">
    <property type="match status" value="1"/>
</dbReference>
<dbReference type="Pfam" id="PF01565">
    <property type="entry name" value="FAD_binding_4"/>
    <property type="match status" value="1"/>
</dbReference>
<keyword evidence="2" id="KW-0285">Flavoprotein</keyword>
<dbReference type="InterPro" id="IPR017896">
    <property type="entry name" value="4Fe4S_Fe-S-bd"/>
</dbReference>
<evidence type="ECO:0000256" key="2">
    <source>
        <dbReference type="ARBA" id="ARBA00022630"/>
    </source>
</evidence>
<keyword evidence="11" id="KW-1185">Reference proteome</keyword>
<dbReference type="Pfam" id="PF13183">
    <property type="entry name" value="Fer4_8"/>
    <property type="match status" value="1"/>
</dbReference>
<dbReference type="SUPFAM" id="SSF55103">
    <property type="entry name" value="FAD-linked oxidases, C-terminal domain"/>
    <property type="match status" value="1"/>
</dbReference>
<evidence type="ECO:0000313" key="11">
    <source>
        <dbReference type="Proteomes" id="UP000544110"/>
    </source>
</evidence>
<name>A0A7Y9RYT3_9ACTN</name>
<proteinExistence type="predicted"/>
<dbReference type="GO" id="GO:0071949">
    <property type="term" value="F:FAD binding"/>
    <property type="evidence" value="ECO:0007669"/>
    <property type="project" value="InterPro"/>
</dbReference>
<comment type="cofactor">
    <cofactor evidence="1">
        <name>FAD</name>
        <dbReference type="ChEBI" id="CHEBI:57692"/>
    </cofactor>
</comment>
<keyword evidence="4" id="KW-0274">FAD</keyword>
<evidence type="ECO:0000256" key="4">
    <source>
        <dbReference type="ARBA" id="ARBA00022827"/>
    </source>
</evidence>
<dbReference type="PANTHER" id="PTHR11748:SF119">
    <property type="entry name" value="D-2-HYDROXYGLUTARATE DEHYDROGENASE"/>
    <property type="match status" value="1"/>
</dbReference>
<dbReference type="Gene3D" id="3.30.70.2190">
    <property type="match status" value="1"/>
</dbReference>
<accession>A0A7Y9RYT3</accession>
<feature type="domain" description="FAD-binding PCMH-type" evidence="9">
    <location>
        <begin position="36"/>
        <end position="265"/>
    </location>
</feature>
<dbReference type="InterPro" id="IPR016166">
    <property type="entry name" value="FAD-bd_PCMH"/>
</dbReference>
<dbReference type="RefSeq" id="WP_179519210.1">
    <property type="nucleotide sequence ID" value="NZ_JACCAC010000001.1"/>
</dbReference>
<evidence type="ECO:0000256" key="3">
    <source>
        <dbReference type="ARBA" id="ARBA00022723"/>
    </source>
</evidence>
<dbReference type="GO" id="GO:1903457">
    <property type="term" value="P:lactate catabolic process"/>
    <property type="evidence" value="ECO:0007669"/>
    <property type="project" value="TreeGrafter"/>
</dbReference>
<dbReference type="GO" id="GO:0051536">
    <property type="term" value="F:iron-sulfur cluster binding"/>
    <property type="evidence" value="ECO:0007669"/>
    <property type="project" value="UniProtKB-KW"/>
</dbReference>
<dbReference type="GO" id="GO:0004458">
    <property type="term" value="F:D-lactate dehydrogenase (cytochrome) activity"/>
    <property type="evidence" value="ECO:0007669"/>
    <property type="project" value="TreeGrafter"/>
</dbReference>
<dbReference type="InterPro" id="IPR004113">
    <property type="entry name" value="FAD-bd_oxidored_4_C"/>
</dbReference>
<dbReference type="SUPFAM" id="SSF46548">
    <property type="entry name" value="alpha-helical ferredoxin"/>
    <property type="match status" value="1"/>
</dbReference>
<dbReference type="Gene3D" id="3.30.43.10">
    <property type="entry name" value="Uridine Diphospho-n-acetylenolpyruvylglucosamine Reductase, domain 2"/>
    <property type="match status" value="1"/>
</dbReference>
<organism evidence="10 11">
    <name type="scientific">Nocardioides perillae</name>
    <dbReference type="NCBI Taxonomy" id="1119534"/>
    <lineage>
        <taxon>Bacteria</taxon>
        <taxon>Bacillati</taxon>
        <taxon>Actinomycetota</taxon>
        <taxon>Actinomycetes</taxon>
        <taxon>Propionibacteriales</taxon>
        <taxon>Nocardioidaceae</taxon>
        <taxon>Nocardioides</taxon>
    </lineage>
</organism>
<evidence type="ECO:0000256" key="6">
    <source>
        <dbReference type="ARBA" id="ARBA00023004"/>
    </source>
</evidence>
<keyword evidence="7" id="KW-0411">Iron-sulfur</keyword>
<gene>
    <name evidence="10" type="ORF">BJ989_003372</name>
</gene>
<dbReference type="PROSITE" id="PS51379">
    <property type="entry name" value="4FE4S_FER_2"/>
    <property type="match status" value="1"/>
</dbReference>
<evidence type="ECO:0000313" key="10">
    <source>
        <dbReference type="EMBL" id="NYG57068.1"/>
    </source>
</evidence>
<dbReference type="AlphaFoldDB" id="A0A7Y9RYT3"/>
<evidence type="ECO:0000259" key="8">
    <source>
        <dbReference type="PROSITE" id="PS51379"/>
    </source>
</evidence>
<dbReference type="InterPro" id="IPR017900">
    <property type="entry name" value="4Fe4S_Fe_S_CS"/>
</dbReference>
<dbReference type="Gene3D" id="3.30.465.10">
    <property type="match status" value="1"/>
</dbReference>
<keyword evidence="3" id="KW-0479">Metal-binding</keyword>
<dbReference type="Pfam" id="PF02913">
    <property type="entry name" value="FAD-oxidase_C"/>
    <property type="match status" value="1"/>
</dbReference>
<evidence type="ECO:0000256" key="1">
    <source>
        <dbReference type="ARBA" id="ARBA00001974"/>
    </source>
</evidence>
<dbReference type="InterPro" id="IPR036318">
    <property type="entry name" value="FAD-bd_PCMH-like_sf"/>
</dbReference>
<keyword evidence="6" id="KW-0408">Iron</keyword>
<dbReference type="GO" id="GO:0008720">
    <property type="term" value="F:D-lactate dehydrogenase (NAD+) activity"/>
    <property type="evidence" value="ECO:0007669"/>
    <property type="project" value="TreeGrafter"/>
</dbReference>
<dbReference type="InterPro" id="IPR006094">
    <property type="entry name" value="Oxid_FAD_bind_N"/>
</dbReference>
<sequence>MPSTSDLLAELRRRGVEGCDDSSLTRALYATDASLYRVPPRAVARPRDTDELLAVLDVARATGVPLTARGAGTSIAGNAVGPGLVVDCARHLHRVHDLDPGTRLARVEPGVVHAVLQGRARAHGLRLGPDPSSHTRCTVGGMVGNNACGSRALGYGRTSDVVEGLRVALGTGEVVAVGPAAGAGQGAEIGAEAGAGAALAARLGHVVDGDLARVRTGFGRFSRQVSGYALEHLLPERGRRVDRFLVGSEGTLGLVLEATVRLAADPPATALVALGYPSMPEAADAVPGLLAACGPAVGGAVTACEGLDARIVDLVRARPRHAVPELPTGSGWLLVEVAGGSAGEAAAHAARVVSAAGALGSRVVVGEEAAALWRIRESGAGLAARSLGRPAHAGWEDAAVPPEQLGGWLRDFDELLAAHGLAGVPYGHFGDGCVHVRVDVPFAEETAAGRQAEGVRRFSDFLEASARALAARGGSLSGEHGDGRACSSLLPLMYDASSLALFAAVKRVCDPDGVLNPGVLVDPAAATADLRPPRPRREPPLALRLVDDGGSMAAAVHRCTGVGACVAPGPELGRAPAGGGVMCPSWVATREEKDSTRGRARVLQEALDAGPGSDALVRDLADPVVHEALDLCLACKGCARDCPTGVDVATYKAEALHQRWRGRLRPRSHYALGRLPTWARLAAPVAGVLNAVARTTAGRRLAAALAGTDPARTLPPLAVPSARAGARAAGVAGTAGDAPAPDVWVWADTFTDRFAAGQAEAAVRLLASAGLEARVVDLDACCGLTLVTTGQLDAARRRVERTLAALAPYAASAAPLLGLEPSCVATLRDDARRLTDDPRAELVAGAVHTLAELLERLAVPLPDLTGVEVVAQPHCHHASVLGWDRDEALLIRAGARVTRVGGCCGLAGSWGMERGHGEVSRAVAETRLLPAVREAPPGAVVLADGVSCRHQLADLAGVTAVHLADLLASRLPDRR</sequence>
<dbReference type="PANTHER" id="PTHR11748">
    <property type="entry name" value="D-LACTATE DEHYDROGENASE"/>
    <property type="match status" value="1"/>
</dbReference>
<dbReference type="GO" id="GO:0046872">
    <property type="term" value="F:metal ion binding"/>
    <property type="evidence" value="ECO:0007669"/>
    <property type="project" value="UniProtKB-KW"/>
</dbReference>